<accession>A0A7I7ZTP2</accession>
<dbReference type="Pfam" id="PF17853">
    <property type="entry name" value="GGDEF_2"/>
    <property type="match status" value="1"/>
</dbReference>
<dbReference type="AlphaFoldDB" id="A0A7I7ZTP2"/>
<dbReference type="Proteomes" id="UP000309984">
    <property type="component" value="Unassembled WGS sequence"/>
</dbReference>
<evidence type="ECO:0000256" key="1">
    <source>
        <dbReference type="ARBA" id="ARBA00006754"/>
    </source>
</evidence>
<dbReference type="InterPro" id="IPR025736">
    <property type="entry name" value="PucR_C-HTH_dom"/>
</dbReference>
<comment type="similarity">
    <text evidence="1">Belongs to the CdaR family.</text>
</comment>
<sequence>MEPSKLRPAVQDLIRRAAEVASAGSASWIGEVDEAAHSATDMQSFATDPEVRALFLRDIHAHVQHWAAANVAHPGRRVAAFVDDVETVARTLVYRGHAEASVDAYRLAQNVAWRRWMNIAFELTTDVDDLRDMLDITAESIATFLDESITALTARIAVEREQLLRGRDAIRLEAVSLVLAGGRTNVAATERALGYRLNQAHTAIVVWTTDASPSLSELERAVDDIARHLGATSMVRTVASAGTVWAWLGGIDTGRLSSVESVVDSRSLHQIAIGSTGAGVDGFRTSHLDAVSTQRMMARLNTSRAVASFGDVEGVLLLTASPDLADRFVAATLGPLDNDHAELRESLHVFLREVCNVSSAADRLFTHRNTMLRRIKRANELLPRPLEDNVINIGMALEIRQWRGGPSTSAT</sequence>
<dbReference type="RefSeq" id="WP_138251270.1">
    <property type="nucleotide sequence ID" value="NZ_AP022616.1"/>
</dbReference>
<evidence type="ECO:0000313" key="5">
    <source>
        <dbReference type="Proteomes" id="UP000309984"/>
    </source>
</evidence>
<dbReference type="InterPro" id="IPR041522">
    <property type="entry name" value="CdaR_GGDEF"/>
</dbReference>
<evidence type="ECO:0000259" key="2">
    <source>
        <dbReference type="Pfam" id="PF13556"/>
    </source>
</evidence>
<dbReference type="InterPro" id="IPR042070">
    <property type="entry name" value="PucR_C-HTH_sf"/>
</dbReference>
<gene>
    <name evidence="4" type="ORF">C1S79_27445</name>
</gene>
<dbReference type="InterPro" id="IPR051448">
    <property type="entry name" value="CdaR-like_regulators"/>
</dbReference>
<feature type="domain" description="CdaR GGDEF-like" evidence="3">
    <location>
        <begin position="186"/>
        <end position="296"/>
    </location>
</feature>
<protein>
    <submittedName>
        <fullName evidence="4">Transcriptional regulator</fullName>
    </submittedName>
</protein>
<dbReference type="EMBL" id="POTM01000065">
    <property type="protein sequence ID" value="TLH59500.1"/>
    <property type="molecule type" value="Genomic_DNA"/>
</dbReference>
<dbReference type="PANTHER" id="PTHR33744">
    <property type="entry name" value="CARBOHYDRATE DIACID REGULATOR"/>
    <property type="match status" value="1"/>
</dbReference>
<dbReference type="Pfam" id="PF13556">
    <property type="entry name" value="HTH_30"/>
    <property type="match status" value="1"/>
</dbReference>
<comment type="caution">
    <text evidence="4">The sequence shown here is derived from an EMBL/GenBank/DDBJ whole genome shotgun (WGS) entry which is preliminary data.</text>
</comment>
<organism evidence="4 5">
    <name type="scientific">Mycolicibacterium phocaicum</name>
    <dbReference type="NCBI Taxonomy" id="319706"/>
    <lineage>
        <taxon>Bacteria</taxon>
        <taxon>Bacillati</taxon>
        <taxon>Actinomycetota</taxon>
        <taxon>Actinomycetes</taxon>
        <taxon>Mycobacteriales</taxon>
        <taxon>Mycobacteriaceae</taxon>
        <taxon>Mycolicibacterium</taxon>
    </lineage>
</organism>
<name>A0A7I7ZTP2_9MYCO</name>
<proteinExistence type="inferred from homology"/>
<dbReference type="Gene3D" id="1.10.10.2840">
    <property type="entry name" value="PucR C-terminal helix-turn-helix domain"/>
    <property type="match status" value="1"/>
</dbReference>
<reference evidence="4 5" key="1">
    <citation type="submission" date="2018-01" db="EMBL/GenBank/DDBJ databases">
        <title>Comparative genomics of Mycobacterium mucogenicum and Mycobacterium neoaurum clade members emphasizing tRNA and non-coding RNA.</title>
        <authorList>
            <person name="Behra P.R.K."/>
            <person name="Pettersson B.M.F."/>
            <person name="Das S."/>
            <person name="Dasgupta S."/>
            <person name="Kirsebom L.A."/>
        </authorList>
    </citation>
    <scope>NUCLEOTIDE SEQUENCE [LARGE SCALE GENOMIC DNA]</scope>
    <source>
        <strain evidence="4 5">DSM 45104</strain>
    </source>
</reference>
<dbReference type="PANTHER" id="PTHR33744:SF1">
    <property type="entry name" value="DNA-BINDING TRANSCRIPTIONAL ACTIVATOR ADER"/>
    <property type="match status" value="1"/>
</dbReference>
<keyword evidence="5" id="KW-1185">Reference proteome</keyword>
<feature type="domain" description="PucR C-terminal helix-turn-helix" evidence="2">
    <location>
        <begin position="343"/>
        <end position="397"/>
    </location>
</feature>
<evidence type="ECO:0000313" key="4">
    <source>
        <dbReference type="EMBL" id="TLH59500.1"/>
    </source>
</evidence>
<evidence type="ECO:0000259" key="3">
    <source>
        <dbReference type="Pfam" id="PF17853"/>
    </source>
</evidence>